<keyword evidence="2" id="KW-1185">Reference proteome</keyword>
<dbReference type="InterPro" id="IPR036374">
    <property type="entry name" value="OxRdtase_Mopterin-bd_sf"/>
</dbReference>
<evidence type="ECO:0000313" key="1">
    <source>
        <dbReference type="EMBL" id="MFC4725665.1"/>
    </source>
</evidence>
<proteinExistence type="predicted"/>
<dbReference type="Proteomes" id="UP001596024">
    <property type="component" value="Unassembled WGS sequence"/>
</dbReference>
<comment type="caution">
    <text evidence="1">The sequence shown here is derived from an EMBL/GenBank/DDBJ whole genome shotgun (WGS) entry which is preliminary data.</text>
</comment>
<dbReference type="Gene3D" id="3.90.420.10">
    <property type="entry name" value="Oxidoreductase, molybdopterin-binding domain"/>
    <property type="match status" value="1"/>
</dbReference>
<name>A0ABV9NCU5_9PROT</name>
<organism evidence="1 2">
    <name type="scientific">Glycocaulis abyssi</name>
    <dbReference type="NCBI Taxonomy" id="1433403"/>
    <lineage>
        <taxon>Bacteria</taxon>
        <taxon>Pseudomonadati</taxon>
        <taxon>Pseudomonadota</taxon>
        <taxon>Alphaproteobacteria</taxon>
        <taxon>Maricaulales</taxon>
        <taxon>Maricaulaceae</taxon>
        <taxon>Glycocaulis</taxon>
    </lineage>
</organism>
<evidence type="ECO:0000313" key="2">
    <source>
        <dbReference type="Proteomes" id="UP001596024"/>
    </source>
</evidence>
<dbReference type="EMBL" id="JBHSGQ010000004">
    <property type="protein sequence ID" value="MFC4725665.1"/>
    <property type="molecule type" value="Genomic_DNA"/>
</dbReference>
<dbReference type="RefSeq" id="WP_371393229.1">
    <property type="nucleotide sequence ID" value="NZ_CP163421.1"/>
</dbReference>
<dbReference type="SUPFAM" id="SSF56524">
    <property type="entry name" value="Oxidoreductase molybdopterin-binding domain"/>
    <property type="match status" value="1"/>
</dbReference>
<reference evidence="2" key="1">
    <citation type="journal article" date="2019" name="Int. J. Syst. Evol. Microbiol.">
        <title>The Global Catalogue of Microorganisms (GCM) 10K type strain sequencing project: providing services to taxonomists for standard genome sequencing and annotation.</title>
        <authorList>
            <consortium name="The Broad Institute Genomics Platform"/>
            <consortium name="The Broad Institute Genome Sequencing Center for Infectious Disease"/>
            <person name="Wu L."/>
            <person name="Ma J."/>
        </authorList>
    </citation>
    <scope>NUCLEOTIDE SEQUENCE [LARGE SCALE GENOMIC DNA]</scope>
    <source>
        <strain evidence="2">CCUG 62981</strain>
    </source>
</reference>
<protein>
    <recommendedName>
        <fullName evidence="3">Oxidoreductase molybdopterin-binding domain-containing protein</fullName>
    </recommendedName>
</protein>
<accession>A0ABV9NCU5</accession>
<evidence type="ECO:0008006" key="3">
    <source>
        <dbReference type="Google" id="ProtNLM"/>
    </source>
</evidence>
<gene>
    <name evidence="1" type="ORF">ACFPB0_10225</name>
</gene>
<sequence length="206" mass="21890">MSGFTVAQCWRAGLTGLAGLMLLITGLTLPGCGQNPVDPDAISRTGPVVLVITGVDSAHRGSRPVTYEGLYAIYGIEVQGARGFTRPELTAMSWRQIRADFPVGSAPRVFDGPRLSEVLRHAGLEGASVRLTAFDGYEAEVPAALIARHEPILALRADGDPLATGGLGPVMLVWPRLNQSDLADMNDDLWPWGVFAITPYQPGGTP</sequence>